<evidence type="ECO:0000256" key="1">
    <source>
        <dbReference type="ARBA" id="ARBA00022553"/>
    </source>
</evidence>
<keyword evidence="5" id="KW-1185">Reference proteome</keyword>
<dbReference type="PANTHER" id="PTHR44591:SF3">
    <property type="entry name" value="RESPONSE REGULATORY DOMAIN-CONTAINING PROTEIN"/>
    <property type="match status" value="1"/>
</dbReference>
<dbReference type="AlphaFoldDB" id="A0A931E430"/>
<evidence type="ECO:0000259" key="3">
    <source>
        <dbReference type="PROSITE" id="PS50110"/>
    </source>
</evidence>
<dbReference type="SUPFAM" id="SSF52172">
    <property type="entry name" value="CheY-like"/>
    <property type="match status" value="1"/>
</dbReference>
<evidence type="ECO:0000313" key="4">
    <source>
        <dbReference type="EMBL" id="MBG9375767.1"/>
    </source>
</evidence>
<feature type="modified residue" description="4-aspartylphosphate" evidence="2">
    <location>
        <position position="53"/>
    </location>
</feature>
<reference evidence="4" key="1">
    <citation type="submission" date="2020-11" db="EMBL/GenBank/DDBJ databases">
        <title>Bacterial whole genome sequence for Panacibacter sp. DH6.</title>
        <authorList>
            <person name="Le V."/>
            <person name="Ko S."/>
            <person name="Ahn C.-Y."/>
            <person name="Oh H.-M."/>
        </authorList>
    </citation>
    <scope>NUCLEOTIDE SEQUENCE</scope>
    <source>
        <strain evidence="4">DH6</strain>
    </source>
</reference>
<dbReference type="InterPro" id="IPR001789">
    <property type="entry name" value="Sig_transdc_resp-reg_receiver"/>
</dbReference>
<dbReference type="InterPro" id="IPR011006">
    <property type="entry name" value="CheY-like_superfamily"/>
</dbReference>
<name>A0A931E430_9BACT</name>
<protein>
    <submittedName>
        <fullName evidence="4">Response regulator</fullName>
    </submittedName>
</protein>
<dbReference type="GO" id="GO:0000160">
    <property type="term" value="P:phosphorelay signal transduction system"/>
    <property type="evidence" value="ECO:0007669"/>
    <property type="project" value="InterPro"/>
</dbReference>
<accession>A0A931E430</accession>
<organism evidence="4 5">
    <name type="scientific">Panacibacter microcysteis</name>
    <dbReference type="NCBI Taxonomy" id="2793269"/>
    <lineage>
        <taxon>Bacteria</taxon>
        <taxon>Pseudomonadati</taxon>
        <taxon>Bacteroidota</taxon>
        <taxon>Chitinophagia</taxon>
        <taxon>Chitinophagales</taxon>
        <taxon>Chitinophagaceae</taxon>
        <taxon>Panacibacter</taxon>
    </lineage>
</organism>
<dbReference type="RefSeq" id="WP_196989800.1">
    <property type="nucleotide sequence ID" value="NZ_JADWYR010000001.1"/>
</dbReference>
<dbReference type="InterPro" id="IPR050595">
    <property type="entry name" value="Bact_response_regulator"/>
</dbReference>
<gene>
    <name evidence="4" type="ORF">I5907_05945</name>
</gene>
<dbReference type="PANTHER" id="PTHR44591">
    <property type="entry name" value="STRESS RESPONSE REGULATOR PROTEIN 1"/>
    <property type="match status" value="1"/>
</dbReference>
<sequence>MSSSVMIFDDDVDILEICTIILRGKGFRVITETSCENVIDKVETHKPQVILMDNKIPETGGIAATQLIKHTEHLRNIPVVFFSANTNVAQLSKEAKAEYYLQKPFDIAELEQLIEQITSTHA</sequence>
<dbReference type="Gene3D" id="3.40.50.2300">
    <property type="match status" value="1"/>
</dbReference>
<feature type="domain" description="Response regulatory" evidence="3">
    <location>
        <begin position="4"/>
        <end position="118"/>
    </location>
</feature>
<evidence type="ECO:0000256" key="2">
    <source>
        <dbReference type="PROSITE-ProRule" id="PRU00169"/>
    </source>
</evidence>
<dbReference type="SMART" id="SM00448">
    <property type="entry name" value="REC"/>
    <property type="match status" value="1"/>
</dbReference>
<keyword evidence="1 2" id="KW-0597">Phosphoprotein</keyword>
<proteinExistence type="predicted"/>
<evidence type="ECO:0000313" key="5">
    <source>
        <dbReference type="Proteomes" id="UP000628448"/>
    </source>
</evidence>
<dbReference type="CDD" id="cd17546">
    <property type="entry name" value="REC_hyHK_CKI1_RcsC-like"/>
    <property type="match status" value="1"/>
</dbReference>
<dbReference type="Proteomes" id="UP000628448">
    <property type="component" value="Unassembled WGS sequence"/>
</dbReference>
<dbReference type="Pfam" id="PF00072">
    <property type="entry name" value="Response_reg"/>
    <property type="match status" value="1"/>
</dbReference>
<comment type="caution">
    <text evidence="4">The sequence shown here is derived from an EMBL/GenBank/DDBJ whole genome shotgun (WGS) entry which is preliminary data.</text>
</comment>
<dbReference type="EMBL" id="JADWYR010000001">
    <property type="protein sequence ID" value="MBG9375767.1"/>
    <property type="molecule type" value="Genomic_DNA"/>
</dbReference>
<dbReference type="PROSITE" id="PS50110">
    <property type="entry name" value="RESPONSE_REGULATORY"/>
    <property type="match status" value="1"/>
</dbReference>